<sequence length="234" mass="26773">MLEYLNLEKGTITFIGAGGKTSLMFFAAKELKKSKRSVLVTTTTKIYFPNFGEFDYYFNIKYFEPKDFYGKITVVGKYINEEGKIIGLNEEEIFSIAKNFDFILVEGDGAKNLPIKAPLENEPVIPSFSDVVMGVIGIDCFNKRISEKTVFRLERFCQVTNSKKGDIIDEYVISKLINSPFGLFKNSPLSSRKIVGINKVDTKKRREYAKKIFNLTSFEFMVSSAKKGIFEKWR</sequence>
<dbReference type="NCBIfam" id="TIGR03172">
    <property type="entry name" value="selenium cofactor biosynthesis protein YqeC"/>
    <property type="match status" value="1"/>
</dbReference>
<dbReference type="OrthoDB" id="368187at2"/>
<name>A0A1H5XVN5_9CLOT</name>
<protein>
    <submittedName>
        <fullName evidence="1">Probable selenium-dependent hydroxylase accessory protein YqeC</fullName>
    </submittedName>
</protein>
<dbReference type="InterPro" id="IPR017587">
    <property type="entry name" value="YqeC"/>
</dbReference>
<evidence type="ECO:0000313" key="2">
    <source>
        <dbReference type="Proteomes" id="UP000242850"/>
    </source>
</evidence>
<dbReference type="Proteomes" id="UP000242850">
    <property type="component" value="Unassembled WGS sequence"/>
</dbReference>
<gene>
    <name evidence="1" type="ORF">SAMN05660865_01879</name>
</gene>
<reference evidence="2" key="1">
    <citation type="submission" date="2016-10" db="EMBL/GenBank/DDBJ databases">
        <authorList>
            <person name="Varghese N."/>
            <person name="Submissions S."/>
        </authorList>
    </citation>
    <scope>NUCLEOTIDE SEQUENCE [LARGE SCALE GENOMIC DNA]</scope>
    <source>
        <strain evidence="2">DSM 5463</strain>
    </source>
</reference>
<accession>A0A1H5XVN5</accession>
<proteinExistence type="predicted"/>
<organism evidence="1 2">
    <name type="scientific">Caloramator fervidus</name>
    <dbReference type="NCBI Taxonomy" id="29344"/>
    <lineage>
        <taxon>Bacteria</taxon>
        <taxon>Bacillati</taxon>
        <taxon>Bacillota</taxon>
        <taxon>Clostridia</taxon>
        <taxon>Eubacteriales</taxon>
        <taxon>Clostridiaceae</taxon>
        <taxon>Caloramator</taxon>
    </lineage>
</organism>
<dbReference type="Pfam" id="PF19842">
    <property type="entry name" value="YqeC"/>
    <property type="match status" value="1"/>
</dbReference>
<dbReference type="RefSeq" id="WP_159945890.1">
    <property type="nucleotide sequence ID" value="NZ_FNUK01000039.1"/>
</dbReference>
<dbReference type="AlphaFoldDB" id="A0A1H5XVN5"/>
<keyword evidence="2" id="KW-1185">Reference proteome</keyword>
<dbReference type="EMBL" id="FNUK01000039">
    <property type="protein sequence ID" value="SEG15713.1"/>
    <property type="molecule type" value="Genomic_DNA"/>
</dbReference>
<evidence type="ECO:0000313" key="1">
    <source>
        <dbReference type="EMBL" id="SEG15713.1"/>
    </source>
</evidence>